<sequence length="79" mass="8938">MEVVGQRLLPIKFEASKFKKFNAFRSVISLGISPSNLLLDRSMFVTNPKKFLYSSPLPFSQSSTLTKRAKVCCYLSCQL</sequence>
<dbReference type="AlphaFoldDB" id="A0A0R0I861"/>
<reference evidence="1 2" key="1">
    <citation type="journal article" date="2010" name="Nature">
        <title>Genome sequence of the palaeopolyploid soybean.</title>
        <authorList>
            <person name="Schmutz J."/>
            <person name="Cannon S.B."/>
            <person name="Schlueter J."/>
            <person name="Ma J."/>
            <person name="Mitros T."/>
            <person name="Nelson W."/>
            <person name="Hyten D.L."/>
            <person name="Song Q."/>
            <person name="Thelen J.J."/>
            <person name="Cheng J."/>
            <person name="Xu D."/>
            <person name="Hellsten U."/>
            <person name="May G.D."/>
            <person name="Yu Y."/>
            <person name="Sakurai T."/>
            <person name="Umezawa T."/>
            <person name="Bhattacharyya M.K."/>
            <person name="Sandhu D."/>
            <person name="Valliyodan B."/>
            <person name="Lindquist E."/>
            <person name="Peto M."/>
            <person name="Grant D."/>
            <person name="Shu S."/>
            <person name="Goodstein D."/>
            <person name="Barry K."/>
            <person name="Futrell-Griggs M."/>
            <person name="Abernathy B."/>
            <person name="Du J."/>
            <person name="Tian Z."/>
            <person name="Zhu L."/>
            <person name="Gill N."/>
            <person name="Joshi T."/>
            <person name="Libault M."/>
            <person name="Sethuraman A."/>
            <person name="Zhang X.-C."/>
            <person name="Shinozaki K."/>
            <person name="Nguyen H.T."/>
            <person name="Wing R.A."/>
            <person name="Cregan P."/>
            <person name="Specht J."/>
            <person name="Grimwood J."/>
            <person name="Rokhsar D."/>
            <person name="Stacey G."/>
            <person name="Shoemaker R.C."/>
            <person name="Jackson S.A."/>
        </authorList>
    </citation>
    <scope>NUCLEOTIDE SEQUENCE</scope>
    <source>
        <strain evidence="2">cv. Williams 82</strain>
        <tissue evidence="1">Callus</tissue>
    </source>
</reference>
<dbReference type="EMBL" id="CM000842">
    <property type="protein sequence ID" value="KRH38477.1"/>
    <property type="molecule type" value="Genomic_DNA"/>
</dbReference>
<evidence type="ECO:0000313" key="3">
    <source>
        <dbReference type="Proteomes" id="UP000008827"/>
    </source>
</evidence>
<dbReference type="Gramene" id="KRH38477">
    <property type="protein sequence ID" value="KRH38477"/>
    <property type="gene ID" value="GLYMA_09G138200"/>
</dbReference>
<protein>
    <submittedName>
        <fullName evidence="1 2">Uncharacterized protein</fullName>
    </submittedName>
</protein>
<organism evidence="1">
    <name type="scientific">Glycine max</name>
    <name type="common">Soybean</name>
    <name type="synonym">Glycine hispida</name>
    <dbReference type="NCBI Taxonomy" id="3847"/>
    <lineage>
        <taxon>Eukaryota</taxon>
        <taxon>Viridiplantae</taxon>
        <taxon>Streptophyta</taxon>
        <taxon>Embryophyta</taxon>
        <taxon>Tracheophyta</taxon>
        <taxon>Spermatophyta</taxon>
        <taxon>Magnoliopsida</taxon>
        <taxon>eudicotyledons</taxon>
        <taxon>Gunneridae</taxon>
        <taxon>Pentapetalae</taxon>
        <taxon>rosids</taxon>
        <taxon>fabids</taxon>
        <taxon>Fabales</taxon>
        <taxon>Fabaceae</taxon>
        <taxon>Papilionoideae</taxon>
        <taxon>50 kb inversion clade</taxon>
        <taxon>NPAAA clade</taxon>
        <taxon>indigoferoid/millettioid clade</taxon>
        <taxon>Phaseoleae</taxon>
        <taxon>Glycine</taxon>
        <taxon>Glycine subgen. Soja</taxon>
    </lineage>
</organism>
<name>A0A0R0I861_SOYBN</name>
<gene>
    <name evidence="1" type="ORF">GLYMA_09G138200</name>
</gene>
<evidence type="ECO:0000313" key="1">
    <source>
        <dbReference type="EMBL" id="KRH38477.1"/>
    </source>
</evidence>
<dbReference type="InParanoid" id="A0A0R0I861"/>
<proteinExistence type="predicted"/>
<dbReference type="EnsemblPlants" id="KRH38477">
    <property type="protein sequence ID" value="KRH38477"/>
    <property type="gene ID" value="GLYMA_09G138200"/>
</dbReference>
<evidence type="ECO:0000313" key="2">
    <source>
        <dbReference type="EnsemblPlants" id="KRH38477"/>
    </source>
</evidence>
<reference evidence="1" key="3">
    <citation type="submission" date="2018-07" db="EMBL/GenBank/DDBJ databases">
        <title>WGS assembly of Glycine max.</title>
        <authorList>
            <person name="Schmutz J."/>
            <person name="Cannon S."/>
            <person name="Schlueter J."/>
            <person name="Ma J."/>
            <person name="Mitros T."/>
            <person name="Nelson W."/>
            <person name="Hyten D."/>
            <person name="Song Q."/>
            <person name="Thelen J."/>
            <person name="Cheng J."/>
            <person name="Xu D."/>
            <person name="Hellsten U."/>
            <person name="May G."/>
            <person name="Yu Y."/>
            <person name="Sakurai T."/>
            <person name="Umezawa T."/>
            <person name="Bhattacharyya M."/>
            <person name="Sandhu D."/>
            <person name="Valliyodan B."/>
            <person name="Lindquist E."/>
            <person name="Peto M."/>
            <person name="Grant D."/>
            <person name="Shu S."/>
            <person name="Goodstein D."/>
            <person name="Barry K."/>
            <person name="Futrell-Griggs M."/>
            <person name="Abernathy B."/>
            <person name="Du J."/>
            <person name="Tian Z."/>
            <person name="Zhu L."/>
            <person name="Gill N."/>
            <person name="Joshi T."/>
            <person name="Libault M."/>
            <person name="Sethuraman A."/>
            <person name="Zhang X."/>
            <person name="Shinozaki K."/>
            <person name="Nguyen H."/>
            <person name="Wing R."/>
            <person name="Cregan P."/>
            <person name="Specht J."/>
            <person name="Grimwood J."/>
            <person name="Rokhsar D."/>
            <person name="Stacey G."/>
            <person name="Shoemaker R."/>
            <person name="Jackson S."/>
        </authorList>
    </citation>
    <scope>NUCLEOTIDE SEQUENCE</scope>
    <source>
        <tissue evidence="1">Callus</tissue>
    </source>
</reference>
<keyword evidence="3" id="KW-1185">Reference proteome</keyword>
<reference evidence="2" key="2">
    <citation type="submission" date="2018-02" db="UniProtKB">
        <authorList>
            <consortium name="EnsemblPlants"/>
        </authorList>
    </citation>
    <scope>IDENTIFICATION</scope>
    <source>
        <strain evidence="2">Williams 82</strain>
    </source>
</reference>
<accession>A0A0R0I861</accession>
<dbReference type="Proteomes" id="UP000008827">
    <property type="component" value="Chromosome 9"/>
</dbReference>